<keyword evidence="3" id="KW-1185">Reference proteome</keyword>
<name>A0ABP0EJC0_9ASCO</name>
<protein>
    <submittedName>
        <fullName evidence="2">Uncharacterized protein</fullName>
    </submittedName>
</protein>
<dbReference type="Pfam" id="PF03452">
    <property type="entry name" value="Anp1"/>
    <property type="match status" value="1"/>
</dbReference>
<dbReference type="PANTHER" id="PTHR43083">
    <property type="entry name" value="MANNAN POLYMERASE II"/>
    <property type="match status" value="1"/>
</dbReference>
<gene>
    <name evidence="2" type="ORF">CAAN4_H03202</name>
</gene>
<dbReference type="InterPro" id="IPR029044">
    <property type="entry name" value="Nucleotide-diphossugar_trans"/>
</dbReference>
<evidence type="ECO:0000313" key="2">
    <source>
        <dbReference type="EMBL" id="CAK7920507.1"/>
    </source>
</evidence>
<dbReference type="EMBL" id="OZ004260">
    <property type="protein sequence ID" value="CAK7920507.1"/>
    <property type="molecule type" value="Genomic_DNA"/>
</dbReference>
<dbReference type="Proteomes" id="UP001497600">
    <property type="component" value="Chromosome H"/>
</dbReference>
<sequence length="424" mass="48901">MSQTQSATWFNMVGKKKGYSLIALFIIVQIILLRHSFGFDDENLTSLKNPKEKVAQPPASTSNIELVKQSPIIETEFVETDPKYSKFVFENRRIPQSMKSGETVLVISSVVNEEAYGKDRTFDDFFGSIIEQEFPKNSMSLAFLFGTADEYLKAQTYFKKYFKPLNTISDHDKSQATVLQKFVRRVTLINAPFIDDDFSVDRADRHLDNFQRLRRRTIARSRNFVLFNSLQDERYTLFIDSDIVKFESKEMLKIFIESKKDIIVPRVQKGGDLDYDKNSWVGERTKPNAEELAILDKNDWDHFTYVPRDVDANMKHLFQLYNEGRENEYKKQGKDKNSAESDQKIKLDPAYSVQIDSVGGAVLFSRSLIYRQGIAFPPTYIIGTTWDRLEGYDGIETEGLCYLAKPLGYKCWAMPNLVAQHDTG</sequence>
<organism evidence="2 3">
    <name type="scientific">[Candida] anglica</name>
    <dbReference type="NCBI Taxonomy" id="148631"/>
    <lineage>
        <taxon>Eukaryota</taxon>
        <taxon>Fungi</taxon>
        <taxon>Dikarya</taxon>
        <taxon>Ascomycota</taxon>
        <taxon>Saccharomycotina</taxon>
        <taxon>Pichiomycetes</taxon>
        <taxon>Debaryomycetaceae</taxon>
        <taxon>Kurtzmaniella</taxon>
    </lineage>
</organism>
<dbReference type="InterPro" id="IPR052086">
    <property type="entry name" value="Mannan_Polymerase_Subunit"/>
</dbReference>
<accession>A0ABP0EJC0</accession>
<reference evidence="2 3" key="1">
    <citation type="submission" date="2024-01" db="EMBL/GenBank/DDBJ databases">
        <authorList>
            <consortium name="Genoscope - CEA"/>
            <person name="William W."/>
        </authorList>
    </citation>
    <scope>NUCLEOTIDE SEQUENCE [LARGE SCALE GENOMIC DNA]</scope>
    <source>
        <strain evidence="2 3">29B2s-10</strain>
    </source>
</reference>
<proteinExistence type="inferred from homology"/>
<dbReference type="PANTHER" id="PTHR43083:SF6">
    <property type="entry name" value="MANNAN POLYMERASE COMPLEXES SUBUNIT MNN9"/>
    <property type="match status" value="1"/>
</dbReference>
<comment type="similarity">
    <text evidence="1">Belongs to the ANP1/MMN9/VAN1 family.</text>
</comment>
<evidence type="ECO:0000256" key="1">
    <source>
        <dbReference type="ARBA" id="ARBA00037964"/>
    </source>
</evidence>
<dbReference type="Gene3D" id="3.90.550.10">
    <property type="entry name" value="Spore Coat Polysaccharide Biosynthesis Protein SpsA, Chain A"/>
    <property type="match status" value="1"/>
</dbReference>
<evidence type="ECO:0000313" key="3">
    <source>
        <dbReference type="Proteomes" id="UP001497600"/>
    </source>
</evidence>